<accession>I1P7J9</accession>
<dbReference type="AlphaFoldDB" id="I1P7J9"/>
<reference evidence="2 3" key="2">
    <citation type="submission" date="2018-04" db="EMBL/GenBank/DDBJ databases">
        <title>OglaRS2 (Oryza glaberrima Reference Sequence Version 2).</title>
        <authorList>
            <person name="Zhang J."/>
            <person name="Kudrna D."/>
            <person name="Lee S."/>
            <person name="Talag J."/>
            <person name="Rajasekar S."/>
            <person name="Wing R.A."/>
        </authorList>
    </citation>
    <scope>NUCLEOTIDE SEQUENCE [LARGE SCALE GENOMIC DNA]</scope>
    <source>
        <strain evidence="2 3">cv. IRGC 96717</strain>
    </source>
</reference>
<organism evidence="2 3">
    <name type="scientific">Oryza glaberrima</name>
    <name type="common">African rice</name>
    <dbReference type="NCBI Taxonomy" id="4538"/>
    <lineage>
        <taxon>Eukaryota</taxon>
        <taxon>Viridiplantae</taxon>
        <taxon>Streptophyta</taxon>
        <taxon>Embryophyta</taxon>
        <taxon>Tracheophyta</taxon>
        <taxon>Spermatophyta</taxon>
        <taxon>Magnoliopsida</taxon>
        <taxon>Liliopsida</taxon>
        <taxon>Poales</taxon>
        <taxon>Poaceae</taxon>
        <taxon>BOP clade</taxon>
        <taxon>Oryzoideae</taxon>
        <taxon>Oryzeae</taxon>
        <taxon>Oryzinae</taxon>
        <taxon>Oryza</taxon>
    </lineage>
</organism>
<reference evidence="2" key="1">
    <citation type="submission" date="2015-06" db="UniProtKB">
        <authorList>
            <consortium name="EnsemblPlants"/>
        </authorList>
    </citation>
    <scope>IDENTIFICATION</scope>
</reference>
<evidence type="ECO:0000313" key="3">
    <source>
        <dbReference type="Proteomes" id="UP000007306"/>
    </source>
</evidence>
<dbReference type="EnsemblPlants" id="ORGLA03G0034500.1">
    <property type="protein sequence ID" value="ORGLA03G0034500.1"/>
    <property type="gene ID" value="ORGLA03G0034500"/>
</dbReference>
<name>I1P7J9_ORYGL</name>
<proteinExistence type="predicted"/>
<sequence>MENEAKLDLILKKLTEMESKLVDLEKNSRADMLNLKTSVDSWKPQLEKKVTDLATTVGNLQLQFDQLQLLNKAEPKPDLTAQLGARNAAEIRVEVLGSHPQSPPPANGTNSNLFSTPAPYFHDPAMRTAFTGSAVGTSTGLPPMPCPQFDGDNPQM</sequence>
<evidence type="ECO:0000313" key="2">
    <source>
        <dbReference type="EnsemblPlants" id="ORGLA03G0034500.1"/>
    </source>
</evidence>
<protein>
    <submittedName>
        <fullName evidence="2">Uncharacterized protein</fullName>
    </submittedName>
</protein>
<dbReference type="Gramene" id="ORGLA03G0034500.1">
    <property type="protein sequence ID" value="ORGLA03G0034500.1"/>
    <property type="gene ID" value="ORGLA03G0034500"/>
</dbReference>
<keyword evidence="3" id="KW-1185">Reference proteome</keyword>
<evidence type="ECO:0000256" key="1">
    <source>
        <dbReference type="SAM" id="MobiDB-lite"/>
    </source>
</evidence>
<dbReference type="HOGENOM" id="CLU_1689466_0_0_1"/>
<feature type="region of interest" description="Disordered" evidence="1">
    <location>
        <begin position="132"/>
        <end position="156"/>
    </location>
</feature>
<dbReference type="Proteomes" id="UP000007306">
    <property type="component" value="Chromosome 3"/>
</dbReference>